<comment type="caution">
    <text evidence="2">The sequence shown here is derived from an EMBL/GenBank/DDBJ whole genome shotgun (WGS) entry which is preliminary data.</text>
</comment>
<feature type="non-terminal residue" evidence="2">
    <location>
        <position position="1"/>
    </location>
</feature>
<proteinExistence type="predicted"/>
<evidence type="ECO:0000313" key="2">
    <source>
        <dbReference type="EMBL" id="KAL0169782.1"/>
    </source>
</evidence>
<dbReference type="EMBL" id="JAMKFB020000017">
    <property type="protein sequence ID" value="KAL0169782.1"/>
    <property type="molecule type" value="Genomic_DNA"/>
</dbReference>
<gene>
    <name evidence="2" type="ORF">M9458_034378</name>
</gene>
<accession>A0ABD0P7L8</accession>
<evidence type="ECO:0000313" key="3">
    <source>
        <dbReference type="Proteomes" id="UP001529510"/>
    </source>
</evidence>
<feature type="region of interest" description="Disordered" evidence="1">
    <location>
        <begin position="25"/>
        <end position="44"/>
    </location>
</feature>
<dbReference type="Pfam" id="PF15324">
    <property type="entry name" value="TALPID3"/>
    <property type="match status" value="1"/>
</dbReference>
<name>A0ABD0P7L8_CIRMR</name>
<organism evidence="2 3">
    <name type="scientific">Cirrhinus mrigala</name>
    <name type="common">Mrigala</name>
    <dbReference type="NCBI Taxonomy" id="683832"/>
    <lineage>
        <taxon>Eukaryota</taxon>
        <taxon>Metazoa</taxon>
        <taxon>Chordata</taxon>
        <taxon>Craniata</taxon>
        <taxon>Vertebrata</taxon>
        <taxon>Euteleostomi</taxon>
        <taxon>Actinopterygii</taxon>
        <taxon>Neopterygii</taxon>
        <taxon>Teleostei</taxon>
        <taxon>Ostariophysi</taxon>
        <taxon>Cypriniformes</taxon>
        <taxon>Cyprinidae</taxon>
        <taxon>Labeoninae</taxon>
        <taxon>Labeonini</taxon>
        <taxon>Cirrhinus</taxon>
    </lineage>
</organism>
<keyword evidence="3" id="KW-1185">Reference proteome</keyword>
<dbReference type="PANTHER" id="PTHR15721">
    <property type="entry name" value="KIAA0586 PROTEIN"/>
    <property type="match status" value="1"/>
</dbReference>
<dbReference type="InterPro" id="IPR029246">
    <property type="entry name" value="TALPID3"/>
</dbReference>
<sequence>VKMKSSKTQTSQFVDVPALQSSVSEPHFLFSPSDPAQQQQPGSPVRGYLIPMAIPLGKPPLARVEIIHC</sequence>
<evidence type="ECO:0000256" key="1">
    <source>
        <dbReference type="SAM" id="MobiDB-lite"/>
    </source>
</evidence>
<reference evidence="2 3" key="1">
    <citation type="submission" date="2024-05" db="EMBL/GenBank/DDBJ databases">
        <title>Genome sequencing and assembly of Indian major carp, Cirrhinus mrigala (Hamilton, 1822).</title>
        <authorList>
            <person name="Mohindra V."/>
            <person name="Chowdhury L.M."/>
            <person name="Lal K."/>
            <person name="Jena J.K."/>
        </authorList>
    </citation>
    <scope>NUCLEOTIDE SEQUENCE [LARGE SCALE GENOMIC DNA]</scope>
    <source>
        <strain evidence="2">CM1030</strain>
        <tissue evidence="2">Blood</tissue>
    </source>
</reference>
<dbReference type="Proteomes" id="UP001529510">
    <property type="component" value="Unassembled WGS sequence"/>
</dbReference>
<dbReference type="AlphaFoldDB" id="A0ABD0P7L8"/>
<dbReference type="PANTHER" id="PTHR15721:SF2">
    <property type="entry name" value="PROTEIN TALPID3"/>
    <property type="match status" value="1"/>
</dbReference>
<protein>
    <submittedName>
        <fullName evidence="2">Uncharacterized protein</fullName>
    </submittedName>
</protein>